<dbReference type="EMBL" id="BKAV01000003">
    <property type="protein sequence ID" value="GEP99547.1"/>
    <property type="molecule type" value="Genomic_DNA"/>
</dbReference>
<dbReference type="GeneID" id="97288358"/>
<accession>A0A2T7BV58</accession>
<protein>
    <submittedName>
        <fullName evidence="2">Uncharacterized protein</fullName>
    </submittedName>
</protein>
<dbReference type="EMBL" id="UGZE01000001">
    <property type="protein sequence ID" value="SUJ22999.1"/>
    <property type="molecule type" value="Genomic_DNA"/>
</dbReference>
<evidence type="ECO:0000313" key="4">
    <source>
        <dbReference type="Proteomes" id="UP000321598"/>
    </source>
</evidence>
<keyword evidence="4" id="KW-1185">Reference proteome</keyword>
<reference evidence="2 3" key="1">
    <citation type="submission" date="2018-06" db="EMBL/GenBank/DDBJ databases">
        <authorList>
            <consortium name="Pathogen Informatics"/>
            <person name="Doyle S."/>
        </authorList>
    </citation>
    <scope>NUCLEOTIDE SEQUENCE [LARGE SCALE GENOMIC DNA]</scope>
    <source>
        <strain evidence="2 3">NCTC12413</strain>
    </source>
</reference>
<proteinExistence type="predicted"/>
<evidence type="ECO:0000313" key="2">
    <source>
        <dbReference type="EMBL" id="SUJ22999.1"/>
    </source>
</evidence>
<dbReference type="RefSeq" id="WP_002510414.1">
    <property type="nucleotide sequence ID" value="NZ_AP019698.1"/>
</dbReference>
<sequence>MYLQNYPLWQVINNSNKHFMIQEDKTSLSIVSPINEYAFGILNQLHFTTENNEIQQITLENNSTELHISYDLAQRTITINDA</sequence>
<organism evidence="2 3">
    <name type="scientific">Staphylococcus arlettae</name>
    <dbReference type="NCBI Taxonomy" id="29378"/>
    <lineage>
        <taxon>Bacteria</taxon>
        <taxon>Bacillati</taxon>
        <taxon>Bacillota</taxon>
        <taxon>Bacilli</taxon>
        <taxon>Bacillales</taxon>
        <taxon>Staphylococcaceae</taxon>
        <taxon>Staphylococcus</taxon>
    </lineage>
</organism>
<evidence type="ECO:0000313" key="1">
    <source>
        <dbReference type="EMBL" id="GEP99547.1"/>
    </source>
</evidence>
<gene>
    <name evidence="2" type="ORF">NCTC12413_02051</name>
    <name evidence="1" type="ORF">SAR03_05850</name>
</gene>
<dbReference type="Proteomes" id="UP000254956">
    <property type="component" value="Unassembled WGS sequence"/>
</dbReference>
<name>A0A2T7BV58_9STAP</name>
<dbReference type="Proteomes" id="UP000321598">
    <property type="component" value="Unassembled WGS sequence"/>
</dbReference>
<reference evidence="1 4" key="2">
    <citation type="submission" date="2019-07" db="EMBL/GenBank/DDBJ databases">
        <title>Whole genome shotgun sequence of Staphylococcus arlettae NBRC 109765.</title>
        <authorList>
            <person name="Hosoyama A."/>
            <person name="Uohara A."/>
            <person name="Ohji S."/>
            <person name="Ichikawa N."/>
        </authorList>
    </citation>
    <scope>NUCLEOTIDE SEQUENCE [LARGE SCALE GENOMIC DNA]</scope>
    <source>
        <strain evidence="1 4">NBRC 109765</strain>
    </source>
</reference>
<dbReference type="AlphaFoldDB" id="A0A2T7BV58"/>
<evidence type="ECO:0000313" key="3">
    <source>
        <dbReference type="Proteomes" id="UP000254956"/>
    </source>
</evidence>
<dbReference type="OrthoDB" id="2394768at2"/>